<protein>
    <submittedName>
        <fullName evidence="2">Uncharacterized protein</fullName>
    </submittedName>
</protein>
<evidence type="ECO:0000256" key="1">
    <source>
        <dbReference type="SAM" id="MobiDB-lite"/>
    </source>
</evidence>
<dbReference type="EMBL" id="JAODUO010000061">
    <property type="protein sequence ID" value="KAK2191067.1"/>
    <property type="molecule type" value="Genomic_DNA"/>
</dbReference>
<keyword evidence="3" id="KW-1185">Reference proteome</keyword>
<organism evidence="2 3">
    <name type="scientific">Ridgeia piscesae</name>
    <name type="common">Tubeworm</name>
    <dbReference type="NCBI Taxonomy" id="27915"/>
    <lineage>
        <taxon>Eukaryota</taxon>
        <taxon>Metazoa</taxon>
        <taxon>Spiralia</taxon>
        <taxon>Lophotrochozoa</taxon>
        <taxon>Annelida</taxon>
        <taxon>Polychaeta</taxon>
        <taxon>Sedentaria</taxon>
        <taxon>Canalipalpata</taxon>
        <taxon>Sabellida</taxon>
        <taxon>Siboglinidae</taxon>
        <taxon>Ridgeia</taxon>
    </lineage>
</organism>
<proteinExistence type="predicted"/>
<sequence length="211" mass="23319">MPCAYGCDYIEIPTWYVTSTVSVEGYGPPETQASDSLSTSLQPASILEEILKLLREQRAVSDSSTAVDSATNQHSCASGGPVSTWAVDGTARTIVPPVGFPTRESEHLPGSPYKWTYAGGPTPGRKPETFLRNRRRDQSQEARLKPEVDAVRPNGKPKPEPGRFSREQEGNSEVDPVRRRSPTVREIPAPDGNPRLRRTGEPIRKRRTRIL</sequence>
<comment type="caution">
    <text evidence="2">The sequence shown here is derived from an EMBL/GenBank/DDBJ whole genome shotgun (WGS) entry which is preliminary data.</text>
</comment>
<reference evidence="2" key="1">
    <citation type="journal article" date="2023" name="Mol. Biol. Evol.">
        <title>Third-Generation Sequencing Reveals the Adaptive Role of the Epigenome in Three Deep-Sea Polychaetes.</title>
        <authorList>
            <person name="Perez M."/>
            <person name="Aroh O."/>
            <person name="Sun Y."/>
            <person name="Lan Y."/>
            <person name="Juniper S.K."/>
            <person name="Young C.R."/>
            <person name="Angers B."/>
            <person name="Qian P.Y."/>
        </authorList>
    </citation>
    <scope>NUCLEOTIDE SEQUENCE</scope>
    <source>
        <strain evidence="2">R07B-5</strain>
    </source>
</reference>
<evidence type="ECO:0000313" key="2">
    <source>
        <dbReference type="EMBL" id="KAK2191067.1"/>
    </source>
</evidence>
<dbReference type="Proteomes" id="UP001209878">
    <property type="component" value="Unassembled WGS sequence"/>
</dbReference>
<gene>
    <name evidence="2" type="ORF">NP493_60g03003</name>
</gene>
<evidence type="ECO:0000313" key="3">
    <source>
        <dbReference type="Proteomes" id="UP001209878"/>
    </source>
</evidence>
<accession>A0AAD9UJ18</accession>
<dbReference type="AlphaFoldDB" id="A0AAD9UJ18"/>
<name>A0AAD9UJ18_RIDPI</name>
<feature type="region of interest" description="Disordered" evidence="1">
    <location>
        <begin position="100"/>
        <end position="211"/>
    </location>
</feature>
<feature type="compositionally biased region" description="Basic and acidic residues" evidence="1">
    <location>
        <begin position="157"/>
        <end position="169"/>
    </location>
</feature>
<feature type="compositionally biased region" description="Basic and acidic residues" evidence="1">
    <location>
        <begin position="125"/>
        <end position="150"/>
    </location>
</feature>